<feature type="transmembrane region" description="Helical" evidence="6">
    <location>
        <begin position="323"/>
        <end position="347"/>
    </location>
</feature>
<dbReference type="Proteomes" id="UP000007652">
    <property type="component" value="Unassembled WGS sequence"/>
</dbReference>
<dbReference type="InterPro" id="IPR020846">
    <property type="entry name" value="MFS_dom"/>
</dbReference>
<name>I7LH17_9CLOT</name>
<feature type="transmembrane region" description="Helical" evidence="6">
    <location>
        <begin position="299"/>
        <end position="317"/>
    </location>
</feature>
<evidence type="ECO:0000313" key="9">
    <source>
        <dbReference type="Proteomes" id="UP000007652"/>
    </source>
</evidence>
<keyword evidence="9" id="KW-1185">Reference proteome</keyword>
<evidence type="ECO:0000256" key="6">
    <source>
        <dbReference type="SAM" id="Phobius"/>
    </source>
</evidence>
<dbReference type="GO" id="GO:0022857">
    <property type="term" value="F:transmembrane transporter activity"/>
    <property type="evidence" value="ECO:0007669"/>
    <property type="project" value="InterPro"/>
</dbReference>
<protein>
    <submittedName>
        <fullName evidence="8">Major facilitator superfamily MFS_1</fullName>
    </submittedName>
</protein>
<dbReference type="AlphaFoldDB" id="I7LH17"/>
<dbReference type="Gene3D" id="1.20.1250.20">
    <property type="entry name" value="MFS general substrate transporter like domains"/>
    <property type="match status" value="1"/>
</dbReference>
<feature type="transmembrane region" description="Helical" evidence="6">
    <location>
        <begin position="85"/>
        <end position="103"/>
    </location>
</feature>
<organism evidence="8 9">
    <name type="scientific">Caloramator australicus RC3</name>
    <dbReference type="NCBI Taxonomy" id="857293"/>
    <lineage>
        <taxon>Bacteria</taxon>
        <taxon>Bacillati</taxon>
        <taxon>Bacillota</taxon>
        <taxon>Clostridia</taxon>
        <taxon>Eubacteriales</taxon>
        <taxon>Clostridiaceae</taxon>
        <taxon>Caloramator</taxon>
    </lineage>
</organism>
<dbReference type="PANTHER" id="PTHR23518">
    <property type="entry name" value="C-METHYLTRANSFERASE"/>
    <property type="match status" value="1"/>
</dbReference>
<keyword evidence="2" id="KW-0813">Transport</keyword>
<feature type="transmembrane region" description="Helical" evidence="6">
    <location>
        <begin position="142"/>
        <end position="164"/>
    </location>
</feature>
<feature type="transmembrane region" description="Helical" evidence="6">
    <location>
        <begin position="388"/>
        <end position="407"/>
    </location>
</feature>
<dbReference type="InterPro" id="IPR011701">
    <property type="entry name" value="MFS"/>
</dbReference>
<feature type="transmembrane region" description="Helical" evidence="6">
    <location>
        <begin position="224"/>
        <end position="247"/>
    </location>
</feature>
<gene>
    <name evidence="8" type="ORF">CAAU_1616</name>
</gene>
<proteinExistence type="predicted"/>
<dbReference type="Pfam" id="PF07690">
    <property type="entry name" value="MFS_1"/>
    <property type="match status" value="1"/>
</dbReference>
<feature type="transmembrane region" description="Helical" evidence="6">
    <location>
        <begin position="170"/>
        <end position="190"/>
    </location>
</feature>
<dbReference type="eggNOG" id="COG2211">
    <property type="taxonomic scope" value="Bacteria"/>
</dbReference>
<evidence type="ECO:0000256" key="2">
    <source>
        <dbReference type="ARBA" id="ARBA00022448"/>
    </source>
</evidence>
<feature type="transmembrane region" description="Helical" evidence="6">
    <location>
        <begin position="20"/>
        <end position="41"/>
    </location>
</feature>
<feature type="transmembrane region" description="Helical" evidence="6">
    <location>
        <begin position="109"/>
        <end position="130"/>
    </location>
</feature>
<feature type="transmembrane region" description="Helical" evidence="6">
    <location>
        <begin position="53"/>
        <end position="73"/>
    </location>
</feature>
<dbReference type="InterPro" id="IPR036259">
    <property type="entry name" value="MFS_trans_sf"/>
</dbReference>
<dbReference type="PROSITE" id="PS50850">
    <property type="entry name" value="MFS"/>
    <property type="match status" value="1"/>
</dbReference>
<feature type="transmembrane region" description="Helical" evidence="6">
    <location>
        <begin position="267"/>
        <end position="287"/>
    </location>
</feature>
<evidence type="ECO:0000259" key="7">
    <source>
        <dbReference type="PROSITE" id="PS50850"/>
    </source>
</evidence>
<dbReference type="SUPFAM" id="SSF103473">
    <property type="entry name" value="MFS general substrate transporter"/>
    <property type="match status" value="1"/>
</dbReference>
<reference evidence="8 9" key="1">
    <citation type="journal article" date="2011" name="J. Bacteriol.">
        <title>Draft genome sequence of Caloramator australicus strain RC3T, a thermoanaerobe from the Great Artesian Basin of Australia.</title>
        <authorList>
            <person name="Ogg C.D."/>
            <person name="Patel B.K.C."/>
        </authorList>
    </citation>
    <scope>NUCLEOTIDE SEQUENCE [LARGE SCALE GENOMIC DNA]</scope>
    <source>
        <strain evidence="8 9">RC3</strain>
    </source>
</reference>
<dbReference type="RefSeq" id="WP_008908964.1">
    <property type="nucleotide sequence ID" value="NZ_CAKP01000082.1"/>
</dbReference>
<keyword evidence="3 6" id="KW-0812">Transmembrane</keyword>
<sequence>MNKIRRYLKEKLLCNLEGNAYACIIFEPMWAIFGGMIFFYQPLYMKSLGVNELQMGLINSIGAALMILTSFVAGPITDKYGRRKTTLIFDLISWSLVMFIWAISQNFWFFLVAALLNSLHKISYTSWTCLAIEDTIEDKRVYFFSLIMIINLASGIFAPLAGILVNRFGITLAMRLIYFLGFISMTLMFVGRNKMTTETRIGMELIKKHNNLSLSEKITDYKEAMVYFFTNKLTFLVFLIMLFTYLQNSFLFYQSIYLKDIIGIKESLTSLVPGLSAIIYLITYFIFMKCLTQKGEASSLSLGLLLNGLGILLFLLVKPKNYLLLAFSTILTASGNIITITFRETLWSNVIGEEERAKIFAAGQGLISLFSAPAGYFAGWLYKINPALPFLMSLIFYLASYGISFVVKNIKEYMPSKPS</sequence>
<dbReference type="EMBL" id="CAKP01000082">
    <property type="protein sequence ID" value="CCJ33700.1"/>
    <property type="molecule type" value="Genomic_DNA"/>
</dbReference>
<evidence type="ECO:0000313" key="8">
    <source>
        <dbReference type="EMBL" id="CCJ33700.1"/>
    </source>
</evidence>
<feature type="domain" description="Major facilitator superfamily (MFS) profile" evidence="7">
    <location>
        <begin position="1"/>
        <end position="411"/>
    </location>
</feature>
<comment type="caution">
    <text evidence="8">The sequence shown here is derived from an EMBL/GenBank/DDBJ whole genome shotgun (WGS) entry which is preliminary data.</text>
</comment>
<evidence type="ECO:0000256" key="3">
    <source>
        <dbReference type="ARBA" id="ARBA00022692"/>
    </source>
</evidence>
<evidence type="ECO:0000256" key="1">
    <source>
        <dbReference type="ARBA" id="ARBA00004651"/>
    </source>
</evidence>
<evidence type="ECO:0000256" key="4">
    <source>
        <dbReference type="ARBA" id="ARBA00022989"/>
    </source>
</evidence>
<feature type="transmembrane region" description="Helical" evidence="6">
    <location>
        <begin position="359"/>
        <end position="382"/>
    </location>
</feature>
<comment type="subcellular location">
    <subcellularLocation>
        <location evidence="1">Cell membrane</location>
        <topology evidence="1">Multi-pass membrane protein</topology>
    </subcellularLocation>
</comment>
<dbReference type="GO" id="GO:0005886">
    <property type="term" value="C:plasma membrane"/>
    <property type="evidence" value="ECO:0007669"/>
    <property type="project" value="UniProtKB-SubCell"/>
</dbReference>
<evidence type="ECO:0000256" key="5">
    <source>
        <dbReference type="ARBA" id="ARBA00023136"/>
    </source>
</evidence>
<keyword evidence="4 6" id="KW-1133">Transmembrane helix</keyword>
<keyword evidence="5 6" id="KW-0472">Membrane</keyword>
<dbReference type="STRING" id="857293.CAAU_1616"/>
<accession>I7LH17</accession>
<dbReference type="PANTHER" id="PTHR23518:SF2">
    <property type="entry name" value="MAJOR FACILITATOR SUPERFAMILY TRANSPORTER"/>
    <property type="match status" value="1"/>
</dbReference>